<protein>
    <recommendedName>
        <fullName evidence="6">ABC transmembrane type-1 domain-containing protein</fullName>
    </recommendedName>
</protein>
<evidence type="ECO:0000259" key="6">
    <source>
        <dbReference type="Pfam" id="PF06472"/>
    </source>
</evidence>
<dbReference type="PANTHER" id="PTHR11384">
    <property type="entry name" value="ATP-BINDING CASSETTE, SUB-FAMILY D MEMBER"/>
    <property type="match status" value="1"/>
</dbReference>
<feature type="transmembrane region" description="Helical" evidence="5">
    <location>
        <begin position="101"/>
        <end position="121"/>
    </location>
</feature>
<keyword evidence="1" id="KW-0813">Transport</keyword>
<accession>A0AAD8E499</accession>
<evidence type="ECO:0000256" key="1">
    <source>
        <dbReference type="ARBA" id="ARBA00022448"/>
    </source>
</evidence>
<feature type="transmembrane region" description="Helical" evidence="5">
    <location>
        <begin position="56"/>
        <end position="81"/>
    </location>
</feature>
<evidence type="ECO:0000313" key="8">
    <source>
        <dbReference type="Proteomes" id="UP001233999"/>
    </source>
</evidence>
<dbReference type="InterPro" id="IPR050835">
    <property type="entry name" value="ABC_transporter_sub-D"/>
</dbReference>
<dbReference type="GO" id="GO:0005324">
    <property type="term" value="F:long-chain fatty acid transmembrane transporter activity"/>
    <property type="evidence" value="ECO:0007669"/>
    <property type="project" value="TreeGrafter"/>
</dbReference>
<reference evidence="7" key="2">
    <citation type="submission" date="2023-05" db="EMBL/GenBank/DDBJ databases">
        <authorList>
            <person name="Fouks B."/>
        </authorList>
    </citation>
    <scope>NUCLEOTIDE SEQUENCE</scope>
    <source>
        <strain evidence="7">Stay&amp;Tobe</strain>
        <tissue evidence="7">Testes</tissue>
    </source>
</reference>
<evidence type="ECO:0000256" key="5">
    <source>
        <dbReference type="SAM" id="Phobius"/>
    </source>
</evidence>
<keyword evidence="3 5" id="KW-1133">Transmembrane helix</keyword>
<reference evidence="7" key="1">
    <citation type="journal article" date="2023" name="IScience">
        <title>Live-bearing cockroach genome reveals convergent evolutionary mechanisms linked to viviparity in insects and beyond.</title>
        <authorList>
            <person name="Fouks B."/>
            <person name="Harrison M.C."/>
            <person name="Mikhailova A.A."/>
            <person name="Marchal E."/>
            <person name="English S."/>
            <person name="Carruthers M."/>
            <person name="Jennings E.C."/>
            <person name="Chiamaka E.L."/>
            <person name="Frigard R.A."/>
            <person name="Pippel M."/>
            <person name="Attardo G.M."/>
            <person name="Benoit J.B."/>
            <person name="Bornberg-Bauer E."/>
            <person name="Tobe S.S."/>
        </authorList>
    </citation>
    <scope>NUCLEOTIDE SEQUENCE</scope>
    <source>
        <strain evidence="7">Stay&amp;Tobe</strain>
    </source>
</reference>
<feature type="domain" description="ABC transmembrane type-1" evidence="6">
    <location>
        <begin position="59"/>
        <end position="150"/>
    </location>
</feature>
<dbReference type="Proteomes" id="UP001233999">
    <property type="component" value="Unassembled WGS sequence"/>
</dbReference>
<feature type="transmembrane region" description="Helical" evidence="5">
    <location>
        <begin position="12"/>
        <end position="29"/>
    </location>
</feature>
<keyword evidence="4 5" id="KW-0472">Membrane</keyword>
<dbReference type="Pfam" id="PF06472">
    <property type="entry name" value="ABC_membrane_2"/>
    <property type="match status" value="1"/>
</dbReference>
<evidence type="ECO:0000256" key="4">
    <source>
        <dbReference type="ARBA" id="ARBA00023136"/>
    </source>
</evidence>
<evidence type="ECO:0000256" key="2">
    <source>
        <dbReference type="ARBA" id="ARBA00022692"/>
    </source>
</evidence>
<dbReference type="GO" id="GO:0006635">
    <property type="term" value="P:fatty acid beta-oxidation"/>
    <property type="evidence" value="ECO:0007669"/>
    <property type="project" value="TreeGrafter"/>
</dbReference>
<sequence length="157" mass="18252">MAPTLSKLVSRNRIIGAVSAAALIWILRMRRKQNKRTSIQYVVGEKSPQKIKAHDLFLLKWGFLLLIAMSLISRTFCDIWLIHNATYIENAIVTMDRKLFISKITVFLAAMPLISVVNNILKYSIGEAKIRFRTRLTHHLYEQYLRNSHYEVYSLSI</sequence>
<dbReference type="EMBL" id="JASPKZ010009802">
    <property type="protein sequence ID" value="KAJ9576254.1"/>
    <property type="molecule type" value="Genomic_DNA"/>
</dbReference>
<dbReference type="GO" id="GO:0015910">
    <property type="term" value="P:long-chain fatty acid import into peroxisome"/>
    <property type="evidence" value="ECO:0007669"/>
    <property type="project" value="TreeGrafter"/>
</dbReference>
<keyword evidence="2 5" id="KW-0812">Transmembrane</keyword>
<dbReference type="GO" id="GO:0140359">
    <property type="term" value="F:ABC-type transporter activity"/>
    <property type="evidence" value="ECO:0007669"/>
    <property type="project" value="InterPro"/>
</dbReference>
<evidence type="ECO:0000313" key="7">
    <source>
        <dbReference type="EMBL" id="KAJ9576254.1"/>
    </source>
</evidence>
<dbReference type="GO" id="GO:0005524">
    <property type="term" value="F:ATP binding"/>
    <property type="evidence" value="ECO:0007669"/>
    <property type="project" value="InterPro"/>
</dbReference>
<keyword evidence="8" id="KW-1185">Reference proteome</keyword>
<organism evidence="7 8">
    <name type="scientific">Diploptera punctata</name>
    <name type="common">Pacific beetle cockroach</name>
    <dbReference type="NCBI Taxonomy" id="6984"/>
    <lineage>
        <taxon>Eukaryota</taxon>
        <taxon>Metazoa</taxon>
        <taxon>Ecdysozoa</taxon>
        <taxon>Arthropoda</taxon>
        <taxon>Hexapoda</taxon>
        <taxon>Insecta</taxon>
        <taxon>Pterygota</taxon>
        <taxon>Neoptera</taxon>
        <taxon>Polyneoptera</taxon>
        <taxon>Dictyoptera</taxon>
        <taxon>Blattodea</taxon>
        <taxon>Blaberoidea</taxon>
        <taxon>Blaberidae</taxon>
        <taxon>Diplopterinae</taxon>
        <taxon>Diploptera</taxon>
    </lineage>
</organism>
<dbReference type="GO" id="GO:0007031">
    <property type="term" value="P:peroxisome organization"/>
    <property type="evidence" value="ECO:0007669"/>
    <property type="project" value="TreeGrafter"/>
</dbReference>
<gene>
    <name evidence="7" type="ORF">L9F63_006853</name>
</gene>
<dbReference type="InterPro" id="IPR011527">
    <property type="entry name" value="ABC1_TM_dom"/>
</dbReference>
<name>A0AAD8E499_DIPPU</name>
<dbReference type="AlphaFoldDB" id="A0AAD8E499"/>
<dbReference type="GO" id="GO:0005778">
    <property type="term" value="C:peroxisomal membrane"/>
    <property type="evidence" value="ECO:0007669"/>
    <property type="project" value="TreeGrafter"/>
</dbReference>
<proteinExistence type="predicted"/>
<dbReference type="PANTHER" id="PTHR11384:SF62">
    <property type="entry name" value="ATP-BINDING CASSETTE SUB-FAMILY D MEMBER 3"/>
    <property type="match status" value="1"/>
</dbReference>
<feature type="non-terminal residue" evidence="7">
    <location>
        <position position="1"/>
    </location>
</feature>
<evidence type="ECO:0000256" key="3">
    <source>
        <dbReference type="ARBA" id="ARBA00022989"/>
    </source>
</evidence>
<dbReference type="GO" id="GO:0042760">
    <property type="term" value="P:very long-chain fatty acid catabolic process"/>
    <property type="evidence" value="ECO:0007669"/>
    <property type="project" value="TreeGrafter"/>
</dbReference>
<comment type="caution">
    <text evidence="7">The sequence shown here is derived from an EMBL/GenBank/DDBJ whole genome shotgun (WGS) entry which is preliminary data.</text>
</comment>